<protein>
    <submittedName>
        <fullName evidence="1">Uncharacterized protein</fullName>
    </submittedName>
</protein>
<gene>
    <name evidence="1" type="ORF">GWC95_15360</name>
</gene>
<evidence type="ECO:0000313" key="2">
    <source>
        <dbReference type="Proteomes" id="UP000753802"/>
    </source>
</evidence>
<evidence type="ECO:0000313" key="1">
    <source>
        <dbReference type="EMBL" id="NCI51305.1"/>
    </source>
</evidence>
<sequence>MSDKLQGLLLGYIRENNPELLQQLDEDDALHAWVLEKIHDVELVLQHSKPGRIPDGEFLDLMTASLKPSRFHYMRDLLEDQFPEEFDQLLASGTLRFEIIQLIGLCGHLFEEMPLRADMEENVQLDYAVKNVVFQHLLSIPADGL</sequence>
<keyword evidence="2" id="KW-1185">Reference proteome</keyword>
<dbReference type="EMBL" id="JAACJS010000015">
    <property type="protein sequence ID" value="NCI51305.1"/>
    <property type="molecule type" value="Genomic_DNA"/>
</dbReference>
<name>A0ABX0A275_9BACT</name>
<organism evidence="1 2">
    <name type="scientific">Sediminibacterium roseum</name>
    <dbReference type="NCBI Taxonomy" id="1978412"/>
    <lineage>
        <taxon>Bacteria</taxon>
        <taxon>Pseudomonadati</taxon>
        <taxon>Bacteroidota</taxon>
        <taxon>Chitinophagia</taxon>
        <taxon>Chitinophagales</taxon>
        <taxon>Chitinophagaceae</taxon>
        <taxon>Sediminibacterium</taxon>
    </lineage>
</organism>
<dbReference type="Proteomes" id="UP000753802">
    <property type="component" value="Unassembled WGS sequence"/>
</dbReference>
<accession>A0ABX0A275</accession>
<proteinExistence type="predicted"/>
<reference evidence="1 2" key="1">
    <citation type="submission" date="2020-01" db="EMBL/GenBank/DDBJ databases">
        <title>Genome analysis.</title>
        <authorList>
            <person name="Wu S."/>
            <person name="Wang G."/>
        </authorList>
    </citation>
    <scope>NUCLEOTIDE SEQUENCE [LARGE SCALE GENOMIC DNA]</scope>
    <source>
        <strain evidence="1 2">SYL130</strain>
    </source>
</reference>
<comment type="caution">
    <text evidence="1">The sequence shown here is derived from an EMBL/GenBank/DDBJ whole genome shotgun (WGS) entry which is preliminary data.</text>
</comment>
<dbReference type="RefSeq" id="WP_161819590.1">
    <property type="nucleotide sequence ID" value="NZ_JAACJS010000015.1"/>
</dbReference>